<keyword evidence="1" id="KW-0472">Membrane</keyword>
<dbReference type="InterPro" id="IPR017853">
    <property type="entry name" value="GH"/>
</dbReference>
<reference evidence="3" key="1">
    <citation type="submission" date="2016-11" db="UniProtKB">
        <authorList>
            <consortium name="WormBaseParasite"/>
        </authorList>
    </citation>
    <scope>IDENTIFICATION</scope>
</reference>
<dbReference type="PANTHER" id="PTHR21040:SF8">
    <property type="entry name" value="BCDNA.GH04120"/>
    <property type="match status" value="1"/>
</dbReference>
<proteinExistence type="predicted"/>
<evidence type="ECO:0000313" key="2">
    <source>
        <dbReference type="Proteomes" id="UP000095287"/>
    </source>
</evidence>
<accession>A0A1I7ZM26</accession>
<dbReference type="AlphaFoldDB" id="A0A1I7ZM26"/>
<dbReference type="Gene3D" id="3.20.20.80">
    <property type="entry name" value="Glycosidases"/>
    <property type="match status" value="1"/>
</dbReference>
<dbReference type="InterPro" id="IPR038901">
    <property type="entry name" value="HEXDC-like"/>
</dbReference>
<dbReference type="GO" id="GO:0015929">
    <property type="term" value="F:hexosaminidase activity"/>
    <property type="evidence" value="ECO:0007669"/>
    <property type="project" value="InterPro"/>
</dbReference>
<dbReference type="Proteomes" id="UP000095287">
    <property type="component" value="Unplaced"/>
</dbReference>
<dbReference type="PANTHER" id="PTHR21040">
    <property type="entry name" value="BCDNA.GH04120"/>
    <property type="match status" value="1"/>
</dbReference>
<keyword evidence="2" id="KW-1185">Reference proteome</keyword>
<name>A0A1I7ZM26_9BILA</name>
<dbReference type="WBParaSite" id="L893_g27915.t1">
    <property type="protein sequence ID" value="L893_g27915.t1"/>
    <property type="gene ID" value="L893_g27915"/>
</dbReference>
<protein>
    <submittedName>
        <fullName evidence="3">Beta-N-acetylhexosaminidase</fullName>
    </submittedName>
</protein>
<dbReference type="SUPFAM" id="SSF51445">
    <property type="entry name" value="(Trans)glycosidases"/>
    <property type="match status" value="1"/>
</dbReference>
<evidence type="ECO:0000313" key="3">
    <source>
        <dbReference type="WBParaSite" id="L893_g27915.t1"/>
    </source>
</evidence>
<sequence>MRRTLRYAGAVRRRKLALLTLIFFALMTFIITWRWTSTVLPQVVPYEELNFPKIRTTCPLFRDRIVHFDLKGMPPKVDYFRQLFPFLRKLNATGILMEYEDMFPYTGELSVLARNDSYTIQDIHEICQIAKANKLELIPLIPTFGNMEFVLKHKKFSHMREKKDPSTICPSNAESAELISKMLRQVHRVHSKVLHLKTVHIGMNLATYGKDSRCKERIIYDLYGNYERLRLEHLSK</sequence>
<keyword evidence="1" id="KW-0812">Transmembrane</keyword>
<organism evidence="2 3">
    <name type="scientific">Steinernema glaseri</name>
    <dbReference type="NCBI Taxonomy" id="37863"/>
    <lineage>
        <taxon>Eukaryota</taxon>
        <taxon>Metazoa</taxon>
        <taxon>Ecdysozoa</taxon>
        <taxon>Nematoda</taxon>
        <taxon>Chromadorea</taxon>
        <taxon>Rhabditida</taxon>
        <taxon>Tylenchina</taxon>
        <taxon>Panagrolaimomorpha</taxon>
        <taxon>Strongyloidoidea</taxon>
        <taxon>Steinernematidae</taxon>
        <taxon>Steinernema</taxon>
    </lineage>
</organism>
<keyword evidence="1" id="KW-1133">Transmembrane helix</keyword>
<evidence type="ECO:0000256" key="1">
    <source>
        <dbReference type="SAM" id="Phobius"/>
    </source>
</evidence>
<feature type="transmembrane region" description="Helical" evidence="1">
    <location>
        <begin position="16"/>
        <end position="35"/>
    </location>
</feature>